<evidence type="ECO:0000259" key="2">
    <source>
        <dbReference type="Pfam" id="PF13193"/>
    </source>
</evidence>
<gene>
    <name evidence="3" type="ORF">SPAR_26276</name>
</gene>
<accession>A0A1R1SEG9</accession>
<comment type="caution">
    <text evidence="3">The sequence shown here is derived from an EMBL/GenBank/DDBJ whole genome shotgun (WGS) entry which is preliminary data.</text>
</comment>
<evidence type="ECO:0000259" key="1">
    <source>
        <dbReference type="Pfam" id="PF00501"/>
    </source>
</evidence>
<dbReference type="NCBIfam" id="TIGR01733">
    <property type="entry name" value="AA-adenyl-dom"/>
    <property type="match status" value="1"/>
</dbReference>
<dbReference type="AlphaFoldDB" id="A0A1R1SEG9"/>
<dbReference type="SUPFAM" id="SSF56801">
    <property type="entry name" value="Acetyl-CoA synthetase-like"/>
    <property type="match status" value="1"/>
</dbReference>
<sequence>MSRLERMVSSQAAETPGSVAVVSSDERLTYLELEERSNRLAQALRAHGFRPGERVALLSPKSARTITYVLGVLKAGGVCVPMDTASPVERLLMIVRRIGPCWLLADDVGTDLLPGLLDKVASEVVTGLCLPGGESAGPAHRPVVDAAAVASASPAPLDPGADDSALAYILFTSGSSGEPKGVSLTHRSIAHFVRWANGHFGMSSDDRVACHLQLHFDFTLWDVYGALSCGAGLHLVPPAAGLLPSTLADFLRDSRITHWNTVPSVLSAMARYDVLAARPLPDLRRVVWGGEVFPPHDALHWRRRLPQARLTGVYGTTETAIASTYHTLDAAPSEDEPLPIGVVIPGESVTIVDKDLTPLPQGAVGEIVIGGAGVGPGYWNDPERTASAFVEFPPGSGHRAYRTGDLGSQDEHGVFHFHGRADRQVKVNGYRIELDEIMTALNALPGVAAGVTVAVPDETGRPRICAAYSLTPGTALTPVELQEALSRALPSYMLPAAWAEVDPMPVSPNGKIDIRALQGRFAAREGAVSHDG</sequence>
<dbReference type="InterPro" id="IPR010071">
    <property type="entry name" value="AA_adenyl_dom"/>
</dbReference>
<dbReference type="STRING" id="67365.GCA_001704635_03282"/>
<dbReference type="PROSITE" id="PS00455">
    <property type="entry name" value="AMP_BINDING"/>
    <property type="match status" value="1"/>
</dbReference>
<organism evidence="3 4">
    <name type="scientific">Streptomyces sparsogenes DSM 40356</name>
    <dbReference type="NCBI Taxonomy" id="1331668"/>
    <lineage>
        <taxon>Bacteria</taxon>
        <taxon>Bacillati</taxon>
        <taxon>Actinomycetota</taxon>
        <taxon>Actinomycetes</taxon>
        <taxon>Kitasatosporales</taxon>
        <taxon>Streptomycetaceae</taxon>
        <taxon>Streptomyces</taxon>
    </lineage>
</organism>
<evidence type="ECO:0000313" key="3">
    <source>
        <dbReference type="EMBL" id="OMI36409.1"/>
    </source>
</evidence>
<dbReference type="PANTHER" id="PTHR45527:SF1">
    <property type="entry name" value="FATTY ACID SYNTHASE"/>
    <property type="match status" value="1"/>
</dbReference>
<protein>
    <submittedName>
        <fullName evidence="3">AMP-dependent synthetase and ligase</fullName>
    </submittedName>
</protein>
<dbReference type="GO" id="GO:0016874">
    <property type="term" value="F:ligase activity"/>
    <property type="evidence" value="ECO:0007669"/>
    <property type="project" value="UniProtKB-KW"/>
</dbReference>
<keyword evidence="4" id="KW-1185">Reference proteome</keyword>
<dbReference type="InterPro" id="IPR020845">
    <property type="entry name" value="AMP-binding_CS"/>
</dbReference>
<proteinExistence type="predicted"/>
<dbReference type="RefSeq" id="WP_065967790.1">
    <property type="nucleotide sequence ID" value="NZ_ASQP01000336.1"/>
</dbReference>
<keyword evidence="3" id="KW-0436">Ligase</keyword>
<dbReference type="Gene3D" id="3.40.50.12780">
    <property type="entry name" value="N-terminal domain of ligase-like"/>
    <property type="match status" value="1"/>
</dbReference>
<reference evidence="3 4" key="1">
    <citation type="submission" date="2013-05" db="EMBL/GenBank/DDBJ databases">
        <title>Genome sequence of Streptomyces sparsogenes DSM 40356.</title>
        <authorList>
            <person name="Coyne S."/>
            <person name="Seebeck F.P."/>
        </authorList>
    </citation>
    <scope>NUCLEOTIDE SEQUENCE [LARGE SCALE GENOMIC DNA]</scope>
    <source>
        <strain evidence="3 4">DSM 40356</strain>
    </source>
</reference>
<dbReference type="InterPro" id="IPR025110">
    <property type="entry name" value="AMP-bd_C"/>
</dbReference>
<feature type="domain" description="AMP-binding enzyme C-terminal" evidence="2">
    <location>
        <begin position="439"/>
        <end position="511"/>
    </location>
</feature>
<dbReference type="Pfam" id="PF00501">
    <property type="entry name" value="AMP-binding"/>
    <property type="match status" value="1"/>
</dbReference>
<dbReference type="Gene3D" id="3.30.300.30">
    <property type="match status" value="1"/>
</dbReference>
<dbReference type="GO" id="GO:0043041">
    <property type="term" value="P:amino acid activation for nonribosomal peptide biosynthetic process"/>
    <property type="evidence" value="ECO:0007669"/>
    <property type="project" value="TreeGrafter"/>
</dbReference>
<dbReference type="GO" id="GO:0031177">
    <property type="term" value="F:phosphopantetheine binding"/>
    <property type="evidence" value="ECO:0007669"/>
    <property type="project" value="TreeGrafter"/>
</dbReference>
<dbReference type="GO" id="GO:0005737">
    <property type="term" value="C:cytoplasm"/>
    <property type="evidence" value="ECO:0007669"/>
    <property type="project" value="TreeGrafter"/>
</dbReference>
<dbReference type="CDD" id="cd05930">
    <property type="entry name" value="A_NRPS"/>
    <property type="match status" value="1"/>
</dbReference>
<dbReference type="Proteomes" id="UP000186168">
    <property type="component" value="Unassembled WGS sequence"/>
</dbReference>
<dbReference type="EMBL" id="ASQP01000336">
    <property type="protein sequence ID" value="OMI36409.1"/>
    <property type="molecule type" value="Genomic_DNA"/>
</dbReference>
<dbReference type="InterPro" id="IPR045851">
    <property type="entry name" value="AMP-bd_C_sf"/>
</dbReference>
<feature type="domain" description="AMP-dependent synthetase/ligase" evidence="1">
    <location>
        <begin position="10"/>
        <end position="379"/>
    </location>
</feature>
<evidence type="ECO:0000313" key="4">
    <source>
        <dbReference type="Proteomes" id="UP000186168"/>
    </source>
</evidence>
<dbReference type="Pfam" id="PF13193">
    <property type="entry name" value="AMP-binding_C"/>
    <property type="match status" value="1"/>
</dbReference>
<dbReference type="PANTHER" id="PTHR45527">
    <property type="entry name" value="NONRIBOSOMAL PEPTIDE SYNTHETASE"/>
    <property type="match status" value="1"/>
</dbReference>
<name>A0A1R1SEG9_9ACTN</name>
<dbReference type="InterPro" id="IPR042099">
    <property type="entry name" value="ANL_N_sf"/>
</dbReference>
<dbReference type="GeneID" id="96747864"/>
<dbReference type="GO" id="GO:0044550">
    <property type="term" value="P:secondary metabolite biosynthetic process"/>
    <property type="evidence" value="ECO:0007669"/>
    <property type="project" value="TreeGrafter"/>
</dbReference>
<dbReference type="InterPro" id="IPR000873">
    <property type="entry name" value="AMP-dep_synth/lig_dom"/>
</dbReference>